<dbReference type="PRINTS" id="PR00368">
    <property type="entry name" value="FADPNR"/>
</dbReference>
<dbReference type="EMBL" id="CU928171">
    <property type="protein sequence ID" value="CAR25442.1"/>
    <property type="molecule type" value="Genomic_DNA"/>
</dbReference>
<sequence>MDKQTHVVIIGGSFAGVRAAETILGMGKQIKVTMISASSHAYFCVAAPRFLIEPEITNKVFFSVKEKLQKLDRSNASFLLGRVETANFNDNVIVYKDEEGKEISLDYDYLVVATGTRSHHPAFKLEGSHEITKHAVTTMNEEIEKASKIIVLGGGATAVEVAGELGEKYGKKKHISIYTGSEGPLKRWLPSLSDAATQQLENLDIKVVNNVRSTSEKKTKNGWEVSFNDGTTEIVDLIVPAYGLVPNTECIDQELLDSQGYLVTNENLIVESYPNVLALGDVISGRPCTIVDLDQVQVPTFCSTAYNVILDQTQAMRPLKKTPKIGLVPISRKGGVGVIFGWCLPSFLVKFLKSKDFMIPRGSKTFT</sequence>
<comment type="similarity">
    <text evidence="1">Belongs to the FAD-dependent oxidoreductase family.</text>
</comment>
<name>C5DNT1_LACTC</name>
<dbReference type="GeneID" id="8294175"/>
<evidence type="ECO:0000313" key="6">
    <source>
        <dbReference type="EMBL" id="CAR25442.1"/>
    </source>
</evidence>
<keyword evidence="7" id="KW-1185">Reference proteome</keyword>
<keyword evidence="3" id="KW-0274">FAD</keyword>
<dbReference type="RefSeq" id="XP_002555879.1">
    <property type="nucleotide sequence ID" value="XM_002555833.1"/>
</dbReference>
<dbReference type="KEGG" id="lth:KLTH0G19602g"/>
<reference evidence="6 7" key="1">
    <citation type="journal article" date="2009" name="Genome Res.">
        <title>Comparative genomics of protoploid Saccharomycetaceae.</title>
        <authorList>
            <consortium name="The Genolevures Consortium"/>
            <person name="Souciet J.-L."/>
            <person name="Dujon B."/>
            <person name="Gaillardin C."/>
            <person name="Johnston M."/>
            <person name="Baret P.V."/>
            <person name="Cliften P."/>
            <person name="Sherman D.J."/>
            <person name="Weissenbach J."/>
            <person name="Westhof E."/>
            <person name="Wincker P."/>
            <person name="Jubin C."/>
            <person name="Poulain J."/>
            <person name="Barbe V."/>
            <person name="Segurens B."/>
            <person name="Artiguenave F."/>
            <person name="Anthouard V."/>
            <person name="Vacherie B."/>
            <person name="Val M.-E."/>
            <person name="Fulton R.S."/>
            <person name="Minx P."/>
            <person name="Wilson R."/>
            <person name="Durrens P."/>
            <person name="Jean G."/>
            <person name="Marck C."/>
            <person name="Martin T."/>
            <person name="Nikolski M."/>
            <person name="Rolland T."/>
            <person name="Seret M.-L."/>
            <person name="Casaregola S."/>
            <person name="Despons L."/>
            <person name="Fairhead C."/>
            <person name="Fischer G."/>
            <person name="Lafontaine I."/>
            <person name="Leh V."/>
            <person name="Lemaire M."/>
            <person name="de Montigny J."/>
            <person name="Neuveglise C."/>
            <person name="Thierry A."/>
            <person name="Blanc-Lenfle I."/>
            <person name="Bleykasten C."/>
            <person name="Diffels J."/>
            <person name="Fritsch E."/>
            <person name="Frangeul L."/>
            <person name="Goeffon A."/>
            <person name="Jauniaux N."/>
            <person name="Kachouri-Lafond R."/>
            <person name="Payen C."/>
            <person name="Potier S."/>
            <person name="Pribylova L."/>
            <person name="Ozanne C."/>
            <person name="Richard G.-F."/>
            <person name="Sacerdot C."/>
            <person name="Straub M.-L."/>
            <person name="Talla E."/>
        </authorList>
    </citation>
    <scope>NUCLEOTIDE SEQUENCE [LARGE SCALE GENOMIC DNA]</scope>
    <source>
        <strain evidence="7">ATCC 56472 / CBS 6340 / NRRL Y-8284</strain>
    </source>
</reference>
<dbReference type="Pfam" id="PF07992">
    <property type="entry name" value="Pyr_redox_2"/>
    <property type="match status" value="1"/>
</dbReference>
<evidence type="ECO:0000256" key="4">
    <source>
        <dbReference type="ARBA" id="ARBA00023002"/>
    </source>
</evidence>
<evidence type="ECO:0000313" key="7">
    <source>
        <dbReference type="Proteomes" id="UP000002036"/>
    </source>
</evidence>
<accession>C5DNT1</accession>
<dbReference type="OMA" id="WKIGAPR"/>
<dbReference type="InterPro" id="IPR023753">
    <property type="entry name" value="FAD/NAD-binding_dom"/>
</dbReference>
<dbReference type="AlphaFoldDB" id="C5DNT1"/>
<dbReference type="PANTHER" id="PTHR43735:SF3">
    <property type="entry name" value="FERROPTOSIS SUPPRESSOR PROTEIN 1"/>
    <property type="match status" value="1"/>
</dbReference>
<proteinExistence type="inferred from homology"/>
<evidence type="ECO:0000256" key="2">
    <source>
        <dbReference type="ARBA" id="ARBA00022630"/>
    </source>
</evidence>
<dbReference type="Proteomes" id="UP000002036">
    <property type="component" value="Chromosome G"/>
</dbReference>
<dbReference type="GO" id="GO:0050660">
    <property type="term" value="F:flavin adenine dinucleotide binding"/>
    <property type="evidence" value="ECO:0007669"/>
    <property type="project" value="TreeGrafter"/>
</dbReference>
<keyword evidence="4" id="KW-0560">Oxidoreductase</keyword>
<keyword evidence="2" id="KW-0285">Flavoprotein</keyword>
<protein>
    <submittedName>
        <fullName evidence="6">KLTH0G19602p</fullName>
    </submittedName>
</protein>
<dbReference type="HOGENOM" id="CLU_019845_6_2_1"/>
<dbReference type="PRINTS" id="PR00411">
    <property type="entry name" value="PNDRDTASEI"/>
</dbReference>
<dbReference type="eggNOG" id="KOG2495">
    <property type="taxonomic scope" value="Eukaryota"/>
</dbReference>
<organism evidence="6 7">
    <name type="scientific">Lachancea thermotolerans (strain ATCC 56472 / CBS 6340 / NRRL Y-8284)</name>
    <name type="common">Yeast</name>
    <name type="synonym">Kluyveromyces thermotolerans</name>
    <dbReference type="NCBI Taxonomy" id="559295"/>
    <lineage>
        <taxon>Eukaryota</taxon>
        <taxon>Fungi</taxon>
        <taxon>Dikarya</taxon>
        <taxon>Ascomycota</taxon>
        <taxon>Saccharomycotina</taxon>
        <taxon>Saccharomycetes</taxon>
        <taxon>Saccharomycetales</taxon>
        <taxon>Saccharomycetaceae</taxon>
        <taxon>Lachancea</taxon>
    </lineage>
</organism>
<evidence type="ECO:0000259" key="5">
    <source>
        <dbReference type="Pfam" id="PF07992"/>
    </source>
</evidence>
<dbReference type="OrthoDB" id="202203at2759"/>
<gene>
    <name evidence="6" type="ordered locus">KLTH0G19602g</name>
</gene>
<dbReference type="InterPro" id="IPR036188">
    <property type="entry name" value="FAD/NAD-bd_sf"/>
</dbReference>
<dbReference type="GO" id="GO:0005737">
    <property type="term" value="C:cytoplasm"/>
    <property type="evidence" value="ECO:0007669"/>
    <property type="project" value="TreeGrafter"/>
</dbReference>
<dbReference type="InParanoid" id="C5DNT1"/>
<dbReference type="STRING" id="559295.C5DNT1"/>
<dbReference type="Gene3D" id="3.50.50.100">
    <property type="match status" value="1"/>
</dbReference>
<evidence type="ECO:0000256" key="3">
    <source>
        <dbReference type="ARBA" id="ARBA00022827"/>
    </source>
</evidence>
<dbReference type="FunCoup" id="C5DNT1">
    <property type="interactions" value="460"/>
</dbReference>
<dbReference type="SUPFAM" id="SSF51905">
    <property type="entry name" value="FAD/NAD(P)-binding domain"/>
    <property type="match status" value="1"/>
</dbReference>
<dbReference type="GO" id="GO:0004174">
    <property type="term" value="F:electron-transferring-flavoprotein dehydrogenase activity"/>
    <property type="evidence" value="ECO:0007669"/>
    <property type="project" value="TreeGrafter"/>
</dbReference>
<dbReference type="PANTHER" id="PTHR43735">
    <property type="entry name" value="APOPTOSIS-INDUCING FACTOR 1"/>
    <property type="match status" value="1"/>
</dbReference>
<feature type="domain" description="FAD/NAD(P)-binding" evidence="5">
    <location>
        <begin position="6"/>
        <end position="288"/>
    </location>
</feature>
<evidence type="ECO:0000256" key="1">
    <source>
        <dbReference type="ARBA" id="ARBA00006442"/>
    </source>
</evidence>